<dbReference type="GO" id="GO:0005886">
    <property type="term" value="C:plasma membrane"/>
    <property type="evidence" value="ECO:0007669"/>
    <property type="project" value="TreeGrafter"/>
</dbReference>
<dbReference type="HOGENOM" id="CLU_019375_3_2_1"/>
<feature type="transmembrane region" description="Helical" evidence="8">
    <location>
        <begin position="104"/>
        <end position="126"/>
    </location>
</feature>
<evidence type="ECO:0000256" key="8">
    <source>
        <dbReference type="RuleBase" id="RU361216"/>
    </source>
</evidence>
<evidence type="ECO:0000256" key="6">
    <source>
        <dbReference type="ARBA" id="ARBA00023136"/>
    </source>
</evidence>
<dbReference type="EMBL" id="AMQN01008506">
    <property type="status" value="NOT_ANNOTATED_CDS"/>
    <property type="molecule type" value="Genomic_DNA"/>
</dbReference>
<reference evidence="10" key="3">
    <citation type="submission" date="2015-06" db="UniProtKB">
        <authorList>
            <consortium name="EnsemblMetazoa"/>
        </authorList>
    </citation>
    <scope>IDENTIFICATION</scope>
</reference>
<evidence type="ECO:0000313" key="11">
    <source>
        <dbReference type="Proteomes" id="UP000014760"/>
    </source>
</evidence>
<dbReference type="PRINTS" id="PR00173">
    <property type="entry name" value="EDTRNSPORT"/>
</dbReference>
<feature type="transmembrane region" description="Helical" evidence="8">
    <location>
        <begin position="249"/>
        <end position="272"/>
    </location>
</feature>
<dbReference type="PANTHER" id="PTHR11958:SF63">
    <property type="entry name" value="AMINO ACID TRANSPORTER"/>
    <property type="match status" value="1"/>
</dbReference>
<keyword evidence="7" id="KW-0325">Glycoprotein</keyword>
<dbReference type="SUPFAM" id="SSF118215">
    <property type="entry name" value="Proton glutamate symport protein"/>
    <property type="match status" value="1"/>
</dbReference>
<accession>R7UAD4</accession>
<comment type="similarity">
    <text evidence="8">Belongs to the dicarboxylate/amino acid:cation symporter (DAACS) (TC 2.A.23) family.</text>
</comment>
<dbReference type="GO" id="GO:0015501">
    <property type="term" value="F:glutamate:sodium symporter activity"/>
    <property type="evidence" value="ECO:0007669"/>
    <property type="project" value="TreeGrafter"/>
</dbReference>
<reference evidence="9 11" key="2">
    <citation type="journal article" date="2013" name="Nature">
        <title>Insights into bilaterian evolution from three spiralian genomes.</title>
        <authorList>
            <person name="Simakov O."/>
            <person name="Marletaz F."/>
            <person name="Cho S.J."/>
            <person name="Edsinger-Gonzales E."/>
            <person name="Havlak P."/>
            <person name="Hellsten U."/>
            <person name="Kuo D.H."/>
            <person name="Larsson T."/>
            <person name="Lv J."/>
            <person name="Arendt D."/>
            <person name="Savage R."/>
            <person name="Osoegawa K."/>
            <person name="de Jong P."/>
            <person name="Grimwood J."/>
            <person name="Chapman J.A."/>
            <person name="Shapiro H."/>
            <person name="Aerts A."/>
            <person name="Otillar R.P."/>
            <person name="Terry A.Y."/>
            <person name="Boore J.L."/>
            <person name="Grigoriev I.V."/>
            <person name="Lindberg D.R."/>
            <person name="Seaver E.C."/>
            <person name="Weisblat D.A."/>
            <person name="Putnam N.H."/>
            <person name="Rokhsar D.S."/>
        </authorList>
    </citation>
    <scope>NUCLEOTIDE SEQUENCE</scope>
    <source>
        <strain evidence="9 11">I ESC-2004</strain>
    </source>
</reference>
<comment type="subcellular location">
    <subcellularLocation>
        <location evidence="1 8">Membrane</location>
        <topology evidence="1 8">Multi-pass membrane protein</topology>
    </subcellularLocation>
</comment>
<dbReference type="PANTHER" id="PTHR11958">
    <property type="entry name" value="SODIUM/DICARBOXYLATE SYMPORTER-RELATED"/>
    <property type="match status" value="1"/>
</dbReference>
<feature type="transmembrane region" description="Helical" evidence="8">
    <location>
        <begin position="72"/>
        <end position="92"/>
    </location>
</feature>
<keyword evidence="2 8" id="KW-0813">Transport</keyword>
<evidence type="ECO:0000313" key="10">
    <source>
        <dbReference type="EnsemblMetazoa" id="CapteP6024"/>
    </source>
</evidence>
<keyword evidence="3 8" id="KW-0812">Transmembrane</keyword>
<evidence type="ECO:0000256" key="3">
    <source>
        <dbReference type="ARBA" id="ARBA00022692"/>
    </source>
</evidence>
<dbReference type="AlphaFoldDB" id="R7UAD4"/>
<keyword evidence="6 8" id="KW-0472">Membrane</keyword>
<dbReference type="STRING" id="283909.R7UAD4"/>
<feature type="transmembrane region" description="Helical" evidence="8">
    <location>
        <begin position="219"/>
        <end position="237"/>
    </location>
</feature>
<dbReference type="OMA" id="AGLYHPV"/>
<reference evidence="11" key="1">
    <citation type="submission" date="2012-12" db="EMBL/GenBank/DDBJ databases">
        <authorList>
            <person name="Hellsten U."/>
            <person name="Grimwood J."/>
            <person name="Chapman J.A."/>
            <person name="Shapiro H."/>
            <person name="Aerts A."/>
            <person name="Otillar R.P."/>
            <person name="Terry A.Y."/>
            <person name="Boore J.L."/>
            <person name="Simakov O."/>
            <person name="Marletaz F."/>
            <person name="Cho S.-J."/>
            <person name="Edsinger-Gonzales E."/>
            <person name="Havlak P."/>
            <person name="Kuo D.-H."/>
            <person name="Larsson T."/>
            <person name="Lv J."/>
            <person name="Arendt D."/>
            <person name="Savage R."/>
            <person name="Osoegawa K."/>
            <person name="de Jong P."/>
            <person name="Lindberg D.R."/>
            <person name="Seaver E.C."/>
            <person name="Weisblat D.A."/>
            <person name="Putnam N.H."/>
            <person name="Grigoriev I.V."/>
            <person name="Rokhsar D.S."/>
        </authorList>
    </citation>
    <scope>NUCLEOTIDE SEQUENCE</scope>
    <source>
        <strain evidence="11">I ESC-2004</strain>
    </source>
</reference>
<feature type="transmembrane region" description="Helical" evidence="8">
    <location>
        <begin position="292"/>
        <end position="317"/>
    </location>
</feature>
<sequence>MKSWEAEEEVERKKQSSCKQKTCKVAKDNLLLILLVVALGLGIGVGAAVRSANLSEREQMYFRFPGDLLMRMLKALIIPLITSSLISGLAGLDAKASGKLGLYAIVYYMSTTLIAVLLGILLVSTIKPGSRINIESEGSADKGNIADSFLDLISYNLELNHTLDINANKTVHYIQTKTYQVPREEAVNITVGVNCTEDVTPNPDAIYDFDVRKEDGMNVLGLVVYSVAMGIVISRLGEIGRPLYIFFNAFAEATMVLVTAVIWYSPIGILFLVASEIIEMEDPVGELESLGLYIATVMTGLAIHGIIILPLMYFVIVRKNPYTYLYRTLQALLTALGTASSSATLPVTYRCLEENNHVDPRVTRFVLPVGATINMDGTALYEAVAAIFIAQMRGIHLNAANIVAASITSTLASVGAASVPQAGIVTMVIVLTALGLPADDVTKILAVDWMLDRFRTMVNVEGDSIGAGIVEHLARHELRRTAPVEMYIEDGKEVKGENNKGFSKDGGEIISTGL</sequence>
<dbReference type="GO" id="GO:0015175">
    <property type="term" value="F:neutral L-amino acid transmembrane transporter activity"/>
    <property type="evidence" value="ECO:0007669"/>
    <property type="project" value="TreeGrafter"/>
</dbReference>
<dbReference type="PROSITE" id="PS00714">
    <property type="entry name" value="NA_DICARBOXYL_SYMP_2"/>
    <property type="match status" value="1"/>
</dbReference>
<organism evidence="9">
    <name type="scientific">Capitella teleta</name>
    <name type="common">Polychaete worm</name>
    <dbReference type="NCBI Taxonomy" id="283909"/>
    <lineage>
        <taxon>Eukaryota</taxon>
        <taxon>Metazoa</taxon>
        <taxon>Spiralia</taxon>
        <taxon>Lophotrochozoa</taxon>
        <taxon>Annelida</taxon>
        <taxon>Polychaeta</taxon>
        <taxon>Sedentaria</taxon>
        <taxon>Scolecida</taxon>
        <taxon>Capitellidae</taxon>
        <taxon>Capitella</taxon>
    </lineage>
</organism>
<evidence type="ECO:0000256" key="5">
    <source>
        <dbReference type="ARBA" id="ARBA00022989"/>
    </source>
</evidence>
<dbReference type="InterPro" id="IPR050746">
    <property type="entry name" value="DAACS"/>
</dbReference>
<proteinExistence type="inferred from homology"/>
<dbReference type="GO" id="GO:0005313">
    <property type="term" value="F:L-glutamate transmembrane transporter activity"/>
    <property type="evidence" value="ECO:0007669"/>
    <property type="project" value="TreeGrafter"/>
</dbReference>
<dbReference type="OrthoDB" id="5877963at2759"/>
<dbReference type="InterPro" id="IPR036458">
    <property type="entry name" value="Na:dicarbo_symporter_sf"/>
</dbReference>
<evidence type="ECO:0000256" key="7">
    <source>
        <dbReference type="ARBA" id="ARBA00023180"/>
    </source>
</evidence>
<dbReference type="InterPro" id="IPR018107">
    <property type="entry name" value="Na-dicarboxylate_symporter_CS"/>
</dbReference>
<protein>
    <recommendedName>
        <fullName evidence="8">Amino acid transporter</fullName>
    </recommendedName>
</protein>
<dbReference type="EMBL" id="KB303281">
    <property type="protein sequence ID" value="ELU03325.1"/>
    <property type="molecule type" value="Genomic_DNA"/>
</dbReference>
<evidence type="ECO:0000256" key="1">
    <source>
        <dbReference type="ARBA" id="ARBA00004141"/>
    </source>
</evidence>
<name>R7UAD4_CAPTE</name>
<evidence type="ECO:0000256" key="2">
    <source>
        <dbReference type="ARBA" id="ARBA00022448"/>
    </source>
</evidence>
<keyword evidence="5 8" id="KW-1133">Transmembrane helix</keyword>
<keyword evidence="4 8" id="KW-0769">Symport</keyword>
<evidence type="ECO:0000313" key="9">
    <source>
        <dbReference type="EMBL" id="ELU03325.1"/>
    </source>
</evidence>
<feature type="transmembrane region" description="Helical" evidence="8">
    <location>
        <begin position="30"/>
        <end position="52"/>
    </location>
</feature>
<dbReference type="InterPro" id="IPR001991">
    <property type="entry name" value="Na-dicarboxylate_symporter"/>
</dbReference>
<gene>
    <name evidence="9" type="ORF">CAPTEDRAFT_6024</name>
</gene>
<dbReference type="Pfam" id="PF00375">
    <property type="entry name" value="SDF"/>
    <property type="match status" value="1"/>
</dbReference>
<dbReference type="Proteomes" id="UP000014760">
    <property type="component" value="Unassembled WGS sequence"/>
</dbReference>
<evidence type="ECO:0000256" key="4">
    <source>
        <dbReference type="ARBA" id="ARBA00022847"/>
    </source>
</evidence>
<keyword evidence="11" id="KW-1185">Reference proteome</keyword>
<dbReference type="EnsemblMetazoa" id="CapteT6024">
    <property type="protein sequence ID" value="CapteP6024"/>
    <property type="gene ID" value="CapteG6024"/>
</dbReference>
<dbReference type="Gene3D" id="1.10.3860.10">
    <property type="entry name" value="Sodium:dicarboxylate symporter"/>
    <property type="match status" value="1"/>
</dbReference>